<dbReference type="KEGG" id="pec:W5S_1662"/>
<dbReference type="STRING" id="1905730.W5S_1662"/>
<dbReference type="eggNOG" id="COG0641">
    <property type="taxonomic scope" value="Bacteria"/>
</dbReference>
<evidence type="ECO:0000313" key="2">
    <source>
        <dbReference type="Proteomes" id="UP000008044"/>
    </source>
</evidence>
<dbReference type="HOGENOM" id="CLU_2827301_0_0_6"/>
<name>A0A0H3I319_PECPM</name>
<dbReference type="AlphaFoldDB" id="A0A0H3I319"/>
<evidence type="ECO:0000313" key="1">
    <source>
        <dbReference type="EMBL" id="AFI89754.1"/>
    </source>
</evidence>
<protein>
    <submittedName>
        <fullName evidence="1">Uncharacterized protein</fullName>
    </submittedName>
</protein>
<reference evidence="1 2" key="1">
    <citation type="journal article" date="2012" name="J. Bacteriol.">
        <title>Genome sequence of Pectobacterium sp. strain SCC3193.</title>
        <authorList>
            <person name="Koskinen J.P."/>
            <person name="Laine P."/>
            <person name="Niemi O."/>
            <person name="Nykyri J."/>
            <person name="Harjunpaa H."/>
            <person name="Auvinen P."/>
            <person name="Paulin L."/>
            <person name="Pirhonen M."/>
            <person name="Palva T."/>
            <person name="Holm L."/>
        </authorList>
    </citation>
    <scope>NUCLEOTIDE SEQUENCE [LARGE SCALE GENOMIC DNA]</scope>
    <source>
        <strain evidence="1 2">SCC3193</strain>
    </source>
</reference>
<dbReference type="Proteomes" id="UP000008044">
    <property type="component" value="Chromosome"/>
</dbReference>
<sequence>MKLMPFNFYRLNDGRVVISNIVGFHCFAESDESSLLTQSDSPSDNQAQDFLRAGCFIGFTNLCFAK</sequence>
<accession>A0A0H3I319</accession>
<dbReference type="EMBL" id="CP003415">
    <property type="protein sequence ID" value="AFI89754.1"/>
    <property type="molecule type" value="Genomic_DNA"/>
</dbReference>
<gene>
    <name evidence="1" type="ordered locus">W5S_1662</name>
</gene>
<proteinExistence type="predicted"/>
<organism evidence="1 2">
    <name type="scientific">Pectobacterium parmentieri</name>
    <dbReference type="NCBI Taxonomy" id="1905730"/>
    <lineage>
        <taxon>Bacteria</taxon>
        <taxon>Pseudomonadati</taxon>
        <taxon>Pseudomonadota</taxon>
        <taxon>Gammaproteobacteria</taxon>
        <taxon>Enterobacterales</taxon>
        <taxon>Pectobacteriaceae</taxon>
        <taxon>Pectobacterium</taxon>
    </lineage>
</organism>